<dbReference type="PROSITE" id="PS00623">
    <property type="entry name" value="GMC_OXRED_1"/>
    <property type="match status" value="1"/>
</dbReference>
<comment type="similarity">
    <text evidence="2 5">Belongs to the GMC oxidoreductase family.</text>
</comment>
<feature type="domain" description="Glucose-methanol-choline oxidoreductase N-terminal" evidence="6">
    <location>
        <begin position="102"/>
        <end position="125"/>
    </location>
</feature>
<organism evidence="7 8">
    <name type="scientific">Paracoccus thiocyanatus</name>
    <dbReference type="NCBI Taxonomy" id="34006"/>
    <lineage>
        <taxon>Bacteria</taxon>
        <taxon>Pseudomonadati</taxon>
        <taxon>Pseudomonadota</taxon>
        <taxon>Alphaproteobacteria</taxon>
        <taxon>Rhodobacterales</taxon>
        <taxon>Paracoccaceae</taxon>
        <taxon>Paracoccus</taxon>
    </lineage>
</organism>
<dbReference type="Proteomes" id="UP000256679">
    <property type="component" value="Unassembled WGS sequence"/>
</dbReference>
<name>A0A3D8PA04_9RHOB</name>
<accession>A0A3D8PA04</accession>
<keyword evidence="3 5" id="KW-0285">Flavoprotein</keyword>
<dbReference type="Gene3D" id="3.50.50.60">
    <property type="entry name" value="FAD/NAD(P)-binding domain"/>
    <property type="match status" value="2"/>
</dbReference>
<dbReference type="Pfam" id="PF00732">
    <property type="entry name" value="GMC_oxred_N"/>
    <property type="match status" value="1"/>
</dbReference>
<dbReference type="EMBL" id="QFCQ01000060">
    <property type="protein sequence ID" value="RDW12906.1"/>
    <property type="molecule type" value="Genomic_DNA"/>
</dbReference>
<dbReference type="RefSeq" id="WP_115756092.1">
    <property type="nucleotide sequence ID" value="NZ_QFCQ01000060.1"/>
</dbReference>
<evidence type="ECO:0000256" key="5">
    <source>
        <dbReference type="RuleBase" id="RU003968"/>
    </source>
</evidence>
<dbReference type="GO" id="GO:0050660">
    <property type="term" value="F:flavin adenine dinucleotide binding"/>
    <property type="evidence" value="ECO:0007669"/>
    <property type="project" value="InterPro"/>
</dbReference>
<gene>
    <name evidence="7" type="ORF">DIE28_11100</name>
</gene>
<evidence type="ECO:0000256" key="3">
    <source>
        <dbReference type="ARBA" id="ARBA00022630"/>
    </source>
</evidence>
<dbReference type="PIRSF" id="PIRSF000137">
    <property type="entry name" value="Alcohol_oxidase"/>
    <property type="match status" value="1"/>
</dbReference>
<dbReference type="Pfam" id="PF05199">
    <property type="entry name" value="GMC_oxred_C"/>
    <property type="match status" value="1"/>
</dbReference>
<sequence>MESNRPRIRAADIDNAEFDIVIVGAGAAGSILAARLSEKPALKIALVEAGADLPPGQEHRDILDPLPIAYGVPGRSWSGLTAGITVQSRTAPDRRTKRFIQGRGIGGGSAINGSFAFRGQPEDYDGWAAAGAVGWAWQDVLPYFCKLETDLDIRNHLHGSDGPIKIRREVRSAWSPFSQYLAEELRQKGHRWLDDYNGQFDDGYAAPPMANLPDRRIPTSTAYLTAKVRQRPNLTIIPQTEMQELIFEGRRVTGVRARLPDGAARIFGREVILSCGGIFTPALLQRSGIGRADYLRELGIEVRSDLPGVGEGLKNHPKIDIAFHLPNASRQRADIRSIGQVCARLSSGRPGCMPHDMGLMAINRTTWHALGRQIGALMLALYQPKSTGHVRITGTGGLTSDIEIDFALLDHDDDFLRMRDGLALALRLLAKAQAQRVINTVFMPNQRLVAKLQHHNAANAVAADIIRRMFASSMIRKLALGPGIIEPGALAQSPDGLERMIRAHTNLSHHVCGTCRMGEDGDPDAVLTPDCRVRGIDGLRVVDASIFPDIPRAGMFVPVMMAAEKMADQIGTDMR</sequence>
<dbReference type="AlphaFoldDB" id="A0A3D8PA04"/>
<dbReference type="InterPro" id="IPR036188">
    <property type="entry name" value="FAD/NAD-bd_sf"/>
</dbReference>
<evidence type="ECO:0000313" key="8">
    <source>
        <dbReference type="Proteomes" id="UP000256679"/>
    </source>
</evidence>
<dbReference type="InterPro" id="IPR012132">
    <property type="entry name" value="GMC_OxRdtase"/>
</dbReference>
<dbReference type="PANTHER" id="PTHR11552">
    <property type="entry name" value="GLUCOSE-METHANOL-CHOLINE GMC OXIDOREDUCTASE"/>
    <property type="match status" value="1"/>
</dbReference>
<dbReference type="PANTHER" id="PTHR11552:SF147">
    <property type="entry name" value="CHOLINE DEHYDROGENASE, MITOCHONDRIAL"/>
    <property type="match status" value="1"/>
</dbReference>
<dbReference type="SUPFAM" id="SSF54373">
    <property type="entry name" value="FAD-linked reductases, C-terminal domain"/>
    <property type="match status" value="1"/>
</dbReference>
<protein>
    <recommendedName>
        <fullName evidence="6">Glucose-methanol-choline oxidoreductase N-terminal domain-containing protein</fullName>
    </recommendedName>
</protein>
<keyword evidence="4 5" id="KW-0274">FAD</keyword>
<evidence type="ECO:0000256" key="2">
    <source>
        <dbReference type="ARBA" id="ARBA00010790"/>
    </source>
</evidence>
<evidence type="ECO:0000313" key="7">
    <source>
        <dbReference type="EMBL" id="RDW12906.1"/>
    </source>
</evidence>
<evidence type="ECO:0000259" key="6">
    <source>
        <dbReference type="PROSITE" id="PS00623"/>
    </source>
</evidence>
<keyword evidence="8" id="KW-1185">Reference proteome</keyword>
<dbReference type="SUPFAM" id="SSF51905">
    <property type="entry name" value="FAD/NAD(P)-binding domain"/>
    <property type="match status" value="1"/>
</dbReference>
<dbReference type="GO" id="GO:0016614">
    <property type="term" value="F:oxidoreductase activity, acting on CH-OH group of donors"/>
    <property type="evidence" value="ECO:0007669"/>
    <property type="project" value="InterPro"/>
</dbReference>
<dbReference type="InterPro" id="IPR000172">
    <property type="entry name" value="GMC_OxRdtase_N"/>
</dbReference>
<reference evidence="7 8" key="1">
    <citation type="submission" date="2018-05" db="EMBL/GenBank/DDBJ databases">
        <title>Whole genome sequencing of Paracoccus thiocyanatus SST.</title>
        <authorList>
            <person name="Ghosh W."/>
            <person name="Rameez M.J."/>
            <person name="Roy C."/>
        </authorList>
    </citation>
    <scope>NUCLEOTIDE SEQUENCE [LARGE SCALE GENOMIC DNA]</scope>
    <source>
        <strain evidence="7 8">SST</strain>
    </source>
</reference>
<dbReference type="Gene3D" id="3.30.410.40">
    <property type="match status" value="1"/>
</dbReference>
<evidence type="ECO:0000256" key="4">
    <source>
        <dbReference type="ARBA" id="ARBA00022827"/>
    </source>
</evidence>
<dbReference type="InterPro" id="IPR007867">
    <property type="entry name" value="GMC_OxRtase_C"/>
</dbReference>
<comment type="caution">
    <text evidence="7">The sequence shown here is derived from an EMBL/GenBank/DDBJ whole genome shotgun (WGS) entry which is preliminary data.</text>
</comment>
<comment type="cofactor">
    <cofactor evidence="1">
        <name>FAD</name>
        <dbReference type="ChEBI" id="CHEBI:57692"/>
    </cofactor>
</comment>
<evidence type="ECO:0000256" key="1">
    <source>
        <dbReference type="ARBA" id="ARBA00001974"/>
    </source>
</evidence>
<proteinExistence type="inferred from homology"/>